<reference evidence="1 2" key="1">
    <citation type="submission" date="2018-03" db="EMBL/GenBank/DDBJ databases">
        <title>Genomic Encyclopedia of Archaeal and Bacterial Type Strains, Phase II (KMG-II): from individual species to whole genera.</title>
        <authorList>
            <person name="Goeker M."/>
        </authorList>
    </citation>
    <scope>NUCLEOTIDE SEQUENCE [LARGE SCALE GENOMIC DNA]</scope>
    <source>
        <strain evidence="1 2">DSM 45211</strain>
    </source>
</reference>
<dbReference type="Pfam" id="PF04075">
    <property type="entry name" value="F420H2_quin_red"/>
    <property type="match status" value="1"/>
</dbReference>
<dbReference type="InterPro" id="IPR012349">
    <property type="entry name" value="Split_barrel_FMN-bd"/>
</dbReference>
<comment type="caution">
    <text evidence="1">The sequence shown here is derived from an EMBL/GenBank/DDBJ whole genome shotgun (WGS) entry which is preliminary data.</text>
</comment>
<dbReference type="NCBIfam" id="TIGR00026">
    <property type="entry name" value="hi_GC_TIGR00026"/>
    <property type="match status" value="1"/>
</dbReference>
<keyword evidence="2" id="KW-1185">Reference proteome</keyword>
<organism evidence="1 2">
    <name type="scientific">Haloactinopolyspora alba</name>
    <dbReference type="NCBI Taxonomy" id="648780"/>
    <lineage>
        <taxon>Bacteria</taxon>
        <taxon>Bacillati</taxon>
        <taxon>Actinomycetota</taxon>
        <taxon>Actinomycetes</taxon>
        <taxon>Jiangellales</taxon>
        <taxon>Jiangellaceae</taxon>
        <taxon>Haloactinopolyspora</taxon>
    </lineage>
</organism>
<sequence length="136" mass="15089">MRAPIWIYRARLGFLFGSRLLLLEHVGRRSGLARYVVLEVAARPEAGSYVVVSGLGPSSQWFRNVLAEPRVRISVGRHHRRPAWARQLDVQEARGVFATYAAAHPRTWRVLEPVVEQAADVAGASGGVPVVELRLT</sequence>
<dbReference type="EMBL" id="PYGE01000002">
    <property type="protein sequence ID" value="PSL06871.1"/>
    <property type="molecule type" value="Genomic_DNA"/>
</dbReference>
<dbReference type="GO" id="GO:0016491">
    <property type="term" value="F:oxidoreductase activity"/>
    <property type="evidence" value="ECO:0007669"/>
    <property type="project" value="InterPro"/>
</dbReference>
<dbReference type="Gene3D" id="2.30.110.10">
    <property type="entry name" value="Electron Transport, Fmn-binding Protein, Chain A"/>
    <property type="match status" value="1"/>
</dbReference>
<name>A0A2P8EBL5_9ACTN</name>
<protein>
    <submittedName>
        <fullName evidence="1">Deazaflavin-dependent oxidoreductase (Nitroreductase family)</fullName>
    </submittedName>
</protein>
<dbReference type="Proteomes" id="UP000243528">
    <property type="component" value="Unassembled WGS sequence"/>
</dbReference>
<gene>
    <name evidence="1" type="ORF">CLV30_102260</name>
</gene>
<accession>A0A2P8EBL5</accession>
<dbReference type="InterPro" id="IPR004378">
    <property type="entry name" value="F420H2_quin_Rdtase"/>
</dbReference>
<evidence type="ECO:0000313" key="2">
    <source>
        <dbReference type="Proteomes" id="UP000243528"/>
    </source>
</evidence>
<dbReference type="AlphaFoldDB" id="A0A2P8EBL5"/>
<dbReference type="OrthoDB" id="163266at2"/>
<proteinExistence type="predicted"/>
<evidence type="ECO:0000313" key="1">
    <source>
        <dbReference type="EMBL" id="PSL06871.1"/>
    </source>
</evidence>